<name>A0A1V6MNV6_9ACTN</name>
<evidence type="ECO:0000313" key="2">
    <source>
        <dbReference type="EMBL" id="OQD54002.1"/>
    </source>
</evidence>
<reference evidence="3" key="1">
    <citation type="submission" date="2016-11" db="EMBL/GenBank/DDBJ databases">
        <authorList>
            <person name="Schniete J.K."/>
            <person name="Salih T."/>
            <person name="Algora Gallardo L."/>
            <person name="Martinez Fernandez S."/>
            <person name="Herron P.R."/>
        </authorList>
    </citation>
    <scope>NUCLEOTIDE SEQUENCE [LARGE SCALE GENOMIC DNA]</scope>
    <source>
        <strain evidence="3">DSM 41896</strain>
    </source>
</reference>
<dbReference type="RefSeq" id="WP_073491122.1">
    <property type="nucleotide sequence ID" value="NZ_MPOH02000015.1"/>
</dbReference>
<sequence length="384" mass="42128">MTTTSAPVSESLTRQVSQRVSQSVFDGSHLRVVLLVDVYDGAQQQFLEAYEQLCNQVASVPGHVSDQLCQSIENPSQWLITSEWESAPPFLTWVNSEEHVRMVEPLHSCVRDTRSLRFHVVRETGGPAAHAEPGERRLQSSPRIGDGVIRHALTFTVKPGSEEAVAKILADYASPEPRVDDTTRLIRTSLFMHGNRVVRAIEVRGDLLAALRHVARQPEVRAVEEAINPHLEHDRDLDDPESARVFFTRAALPAVHHVTAGETKADAVRHALYYPARDGGGLRLAQLLSQQDEKAADDPRSPVLRSTIFQRDDVVVRLVDVRGGDTDPAQVLGLTDRARAAQVTALLDADALGVDASALSDGAAARLLTLARMELVTDRRSPDA</sequence>
<dbReference type="SUPFAM" id="SSF54909">
    <property type="entry name" value="Dimeric alpha+beta barrel"/>
    <property type="match status" value="1"/>
</dbReference>
<dbReference type="Proteomes" id="UP000184286">
    <property type="component" value="Unassembled WGS sequence"/>
</dbReference>
<accession>A0A1V6MNV6</accession>
<comment type="caution">
    <text evidence="2">The sequence shown here is derived from an EMBL/GenBank/DDBJ whole genome shotgun (WGS) entry which is preliminary data.</text>
</comment>
<reference evidence="2 3" key="2">
    <citation type="submission" date="2017-02" db="EMBL/GenBank/DDBJ databases">
        <title>Draft genome sequence of Streptomyces phaeoluteigriseus type strain DSM41896.</title>
        <authorList>
            <person name="Salih T.S."/>
            <person name="Algora Gallardo L."/>
            <person name="Melo Santos T."/>
            <person name="Filgueira Martinez S."/>
            <person name="Herron P.R."/>
        </authorList>
    </citation>
    <scope>NUCLEOTIDE SEQUENCE [LARGE SCALE GENOMIC DNA]</scope>
    <source>
        <strain evidence="2 3">DSM 41896</strain>
    </source>
</reference>
<dbReference type="PROSITE" id="PS51725">
    <property type="entry name" value="ABM"/>
    <property type="match status" value="1"/>
</dbReference>
<dbReference type="AlphaFoldDB" id="A0A1V6MNV6"/>
<dbReference type="OrthoDB" id="3553699at2"/>
<dbReference type="EMBL" id="MPOH02000015">
    <property type="protein sequence ID" value="OQD54002.1"/>
    <property type="molecule type" value="Genomic_DNA"/>
</dbReference>
<protein>
    <submittedName>
        <fullName evidence="2">Protein in whiE locus</fullName>
    </submittedName>
</protein>
<proteinExistence type="predicted"/>
<feature type="domain" description="ABM" evidence="1">
    <location>
        <begin position="30"/>
        <end position="118"/>
    </location>
</feature>
<gene>
    <name evidence="2" type="ORF">BM536_017925</name>
</gene>
<organism evidence="2 3">
    <name type="scientific">Streptomyces phaeoluteigriseus</name>
    <dbReference type="NCBI Taxonomy" id="114686"/>
    <lineage>
        <taxon>Bacteria</taxon>
        <taxon>Bacillati</taxon>
        <taxon>Actinomycetota</taxon>
        <taxon>Actinomycetes</taxon>
        <taxon>Kitasatosporales</taxon>
        <taxon>Streptomycetaceae</taxon>
        <taxon>Streptomyces</taxon>
        <taxon>Streptomyces aurantiacus group</taxon>
    </lineage>
</organism>
<dbReference type="InterPro" id="IPR011008">
    <property type="entry name" value="Dimeric_a/b-barrel"/>
</dbReference>
<dbReference type="InterPro" id="IPR007138">
    <property type="entry name" value="ABM_dom"/>
</dbReference>
<dbReference type="Pfam" id="PF04486">
    <property type="entry name" value="SchA_CurD"/>
    <property type="match status" value="1"/>
</dbReference>
<evidence type="ECO:0000259" key="1">
    <source>
        <dbReference type="PROSITE" id="PS51725"/>
    </source>
</evidence>
<dbReference type="InterPro" id="IPR007575">
    <property type="entry name" value="SchA_CurD-like"/>
</dbReference>
<dbReference type="STRING" id="114686.BM536_017925"/>
<dbReference type="Gene3D" id="3.30.70.100">
    <property type="match status" value="1"/>
</dbReference>
<evidence type="ECO:0000313" key="3">
    <source>
        <dbReference type="Proteomes" id="UP000184286"/>
    </source>
</evidence>
<dbReference type="Pfam" id="PF03992">
    <property type="entry name" value="ABM"/>
    <property type="match status" value="1"/>
</dbReference>